<dbReference type="Proteomes" id="UP000679129">
    <property type="component" value="Chromosome"/>
</dbReference>
<proteinExistence type="predicted"/>
<gene>
    <name evidence="1" type="ORF">KOY48_02540</name>
</gene>
<dbReference type="EMBL" id="CP076460">
    <property type="protein sequence ID" value="QWQ32685.1"/>
    <property type="molecule type" value="Genomic_DNA"/>
</dbReference>
<evidence type="ECO:0000313" key="1">
    <source>
        <dbReference type="EMBL" id="QWQ32685.1"/>
    </source>
</evidence>
<evidence type="ECO:0000313" key="2">
    <source>
        <dbReference type="Proteomes" id="UP000679129"/>
    </source>
</evidence>
<reference evidence="1" key="1">
    <citation type="submission" date="2021-06" db="EMBL/GenBank/DDBJ databases">
        <title>An adapted protocol for Saccharibacteria cultivation: two new species join this phylum of Candidate Phyla Radiations.</title>
        <authorList>
            <person name="Ibrahim A."/>
            <person name="Maatouk M."/>
            <person name="Zgheib R."/>
            <person name="Haddad G."/>
            <person name="Bou Khalil J."/>
            <person name="Raoult D."/>
            <person name="Bittar F."/>
        </authorList>
    </citation>
    <scope>NUCLEOTIDE SEQUENCE</scope>
    <source>
        <strain evidence="1">IHU1</strain>
    </source>
</reference>
<name>A0A8F1MC54_9BACT</name>
<sequence>MSEFTKIVGNEDGSLGAIDIYIPEQCMSCPRIIEKLNDSRRIQKTVNKLLEMAFSGDEMTLVNKDTGEALDKDQSTKIVCKMAASGMDVS</sequence>
<protein>
    <submittedName>
        <fullName evidence="1">Uncharacterized protein</fullName>
    </submittedName>
</protein>
<organism evidence="1 2">
    <name type="scientific">Candidatus Minimicrobia naudis</name>
    <dbReference type="NCBI Taxonomy" id="2841263"/>
    <lineage>
        <taxon>Bacteria</taxon>
        <taxon>Candidatus Saccharimonadota</taxon>
        <taxon>Candidatus Saccharimonadota incertae sedis</taxon>
        <taxon>Candidatus Minimicrobia</taxon>
    </lineage>
</organism>
<dbReference type="KEGG" id="mnd:KOY48_02540"/>
<keyword evidence="2" id="KW-1185">Reference proteome</keyword>
<dbReference type="AlphaFoldDB" id="A0A8F1MC54"/>
<accession>A0A8F1MC54</accession>